<feature type="signal peptide" evidence="2">
    <location>
        <begin position="1"/>
        <end position="21"/>
    </location>
</feature>
<evidence type="ECO:0000313" key="4">
    <source>
        <dbReference type="Proteomes" id="UP001597533"/>
    </source>
</evidence>
<dbReference type="Proteomes" id="UP001597533">
    <property type="component" value="Unassembled WGS sequence"/>
</dbReference>
<sequence length="654" mass="72370">MKIKFYLCNILAFSCFFCCYAQIINEGILQIEPSTNVYFENEYTNANSGIHSSDGNLYLNDDFINNGTTSAISGSTHFKSATNPLVNISGLSNTINFYDLEINITAASTKGVLVSNNFELNVANAIHFESGDLRLRGQAQLIQKHTGLDLNTKTSGRLLIDQQGYASAYKYDYWSAPVNTNGTFTLSGNMYDGTDSSVNRFDPQAIQFISGAPHNGLPSVVDGGFNVTTALSINTYWLYSYIQGTGAYSDWISLDENSELDPTEGFTMKGTNTLSSEQNYVFYGSPNNGDYFSTINLGEESLLGNPYPSALDASEFITDNLLILDALYFWEDGGSTSHALTDYLGGYSIRNLTGGTPPSITSPLISGVGTSGSVTDPSQYVPVGKGFFVEAYGSGTIVFKNSQRYFKTEASRGENTNSTLNDSERVSENQYVRIGYEDTEGFHRQLLLGFLPNSNADIDYNQGYDAILNEHRDNDLFFVIEDDTDKKYAIQGLKTFSETLELPLGVLISEAGTHQIMLDEVENFEHTVYLKDNFLDVTHNLTESSFDINLALGEHLDRYSIVFLPGESLSVNDSSMPAIDVFYDGNDHVIVNNINNVEIKNIRIFNVLGQEILTLNKNLNTDNRLQIPFNNSVGIYIVNIETNNSQLTQKITNY</sequence>
<accession>A0ABW5WQE5</accession>
<evidence type="ECO:0000256" key="1">
    <source>
        <dbReference type="ARBA" id="ARBA00022729"/>
    </source>
</evidence>
<feature type="chain" id="PRO_5046401555" evidence="2">
    <location>
        <begin position="22"/>
        <end position="654"/>
    </location>
</feature>
<reference evidence="4" key="1">
    <citation type="journal article" date="2019" name="Int. J. Syst. Evol. Microbiol.">
        <title>The Global Catalogue of Microorganisms (GCM) 10K type strain sequencing project: providing services to taxonomists for standard genome sequencing and annotation.</title>
        <authorList>
            <consortium name="The Broad Institute Genomics Platform"/>
            <consortium name="The Broad Institute Genome Sequencing Center for Infectious Disease"/>
            <person name="Wu L."/>
            <person name="Ma J."/>
        </authorList>
    </citation>
    <scope>NUCLEOTIDE SEQUENCE [LARGE SCALE GENOMIC DNA]</scope>
    <source>
        <strain evidence="4">KCTC 32141</strain>
    </source>
</reference>
<proteinExistence type="predicted"/>
<name>A0ABW5WQE5_9FLAO</name>
<dbReference type="PROSITE" id="PS51257">
    <property type="entry name" value="PROKAR_LIPOPROTEIN"/>
    <property type="match status" value="1"/>
</dbReference>
<protein>
    <submittedName>
        <fullName evidence="3">T9SS type A sorting domain-containing protein</fullName>
    </submittedName>
</protein>
<dbReference type="EMBL" id="JBHUOV010000015">
    <property type="protein sequence ID" value="MFD2824667.1"/>
    <property type="molecule type" value="Genomic_DNA"/>
</dbReference>
<evidence type="ECO:0000256" key="2">
    <source>
        <dbReference type="SAM" id="SignalP"/>
    </source>
</evidence>
<gene>
    <name evidence="3" type="ORF">ACFS5M_13375</name>
</gene>
<keyword evidence="1 2" id="KW-0732">Signal</keyword>
<organism evidence="3 4">
    <name type="scientific">Lacinutrix iliipiscaria</name>
    <dbReference type="NCBI Taxonomy" id="1230532"/>
    <lineage>
        <taxon>Bacteria</taxon>
        <taxon>Pseudomonadati</taxon>
        <taxon>Bacteroidota</taxon>
        <taxon>Flavobacteriia</taxon>
        <taxon>Flavobacteriales</taxon>
        <taxon>Flavobacteriaceae</taxon>
        <taxon>Lacinutrix</taxon>
    </lineage>
</organism>
<evidence type="ECO:0000313" key="3">
    <source>
        <dbReference type="EMBL" id="MFD2824667.1"/>
    </source>
</evidence>
<dbReference type="InterPro" id="IPR026444">
    <property type="entry name" value="Secre_tail"/>
</dbReference>
<comment type="caution">
    <text evidence="3">The sequence shown here is derived from an EMBL/GenBank/DDBJ whole genome shotgun (WGS) entry which is preliminary data.</text>
</comment>
<dbReference type="RefSeq" id="WP_183489223.1">
    <property type="nucleotide sequence ID" value="NZ_JBHUOV010000015.1"/>
</dbReference>
<dbReference type="NCBIfam" id="TIGR04183">
    <property type="entry name" value="Por_Secre_tail"/>
    <property type="match status" value="1"/>
</dbReference>
<keyword evidence="4" id="KW-1185">Reference proteome</keyword>